<evidence type="ECO:0000256" key="1">
    <source>
        <dbReference type="ARBA" id="ARBA00022729"/>
    </source>
</evidence>
<dbReference type="AlphaFoldDB" id="A0A6N1X8I3"/>
<dbReference type="KEGG" id="aant:HUK68_22175"/>
<evidence type="ECO:0000313" key="4">
    <source>
        <dbReference type="Proteomes" id="UP000509579"/>
    </source>
</evidence>
<keyword evidence="4" id="KW-1185">Reference proteome</keyword>
<proteinExistence type="predicted"/>
<dbReference type="Proteomes" id="UP000509579">
    <property type="component" value="Plasmid unnamed1"/>
</dbReference>
<dbReference type="Gene3D" id="3.40.50.1820">
    <property type="entry name" value="alpha/beta hydrolase"/>
    <property type="match status" value="1"/>
</dbReference>
<evidence type="ECO:0000313" key="3">
    <source>
        <dbReference type="EMBL" id="QKV55677.1"/>
    </source>
</evidence>
<accession>A0A6N1X8I3</accession>
<dbReference type="PANTHER" id="PTHR43037">
    <property type="entry name" value="UNNAMED PRODUCT-RELATED"/>
    <property type="match status" value="1"/>
</dbReference>
<keyword evidence="2" id="KW-0378">Hydrolase</keyword>
<dbReference type="InterPro" id="IPR029058">
    <property type="entry name" value="AB_hydrolase_fold"/>
</dbReference>
<organism evidence="3 4">
    <name type="scientific">Comamonas antarctica</name>
    <dbReference type="NCBI Taxonomy" id="2743470"/>
    <lineage>
        <taxon>Bacteria</taxon>
        <taxon>Pseudomonadati</taxon>
        <taxon>Pseudomonadota</taxon>
        <taxon>Betaproteobacteria</taxon>
        <taxon>Burkholderiales</taxon>
        <taxon>Comamonadaceae</taxon>
        <taxon>Comamonas</taxon>
    </lineage>
</organism>
<sequence>MRVQAGKWARKSRRYAAMPVLASLPAVPASNPERWLAPDTPAMGQLLLRDQHPAPASDGAHWRDGSFTHRGRTLAYKLYVPAQARAAAPRPMLVMLHGCTQDAADFAAGTRMNEHARAAGMVVLYPEQSRRENPRQCWNWFHPQHQQRGRGEPAVLAALTESVAAQQQVDRTRIYVAGLSAGGAMADILGATYPELFAAVGVHSGLPRGSATDVVSALAAMRSGPPVSVRAPAPNPLPPTIVFHGDADKTVHSSNGQALIDAALQVHGIEDNAHAHAGRSAQGQAYRQTVYHDRDGRSVAEYWQLQGAGHAWSGGHPAGSHTDPAGVDASAQMLRFFLAHPKTE</sequence>
<dbReference type="GO" id="GO:0016787">
    <property type="term" value="F:hydrolase activity"/>
    <property type="evidence" value="ECO:0007669"/>
    <property type="project" value="UniProtKB-KW"/>
</dbReference>
<dbReference type="SUPFAM" id="SSF53474">
    <property type="entry name" value="alpha/beta-Hydrolases"/>
    <property type="match status" value="1"/>
</dbReference>
<dbReference type="NCBIfam" id="TIGR01840">
    <property type="entry name" value="esterase_phb"/>
    <property type="match status" value="1"/>
</dbReference>
<name>A0A6N1X8I3_9BURK</name>
<gene>
    <name evidence="3" type="ORF">HUK68_22175</name>
</gene>
<dbReference type="InterPro" id="IPR050955">
    <property type="entry name" value="Plant_Biomass_Hydrol_Est"/>
</dbReference>
<evidence type="ECO:0000256" key="2">
    <source>
        <dbReference type="ARBA" id="ARBA00022801"/>
    </source>
</evidence>
<keyword evidence="3" id="KW-0614">Plasmid</keyword>
<keyword evidence="1" id="KW-0732">Signal</keyword>
<dbReference type="GO" id="GO:0005576">
    <property type="term" value="C:extracellular region"/>
    <property type="evidence" value="ECO:0007669"/>
    <property type="project" value="InterPro"/>
</dbReference>
<geneLocation type="plasmid" evidence="3 4">
    <name>unnamed1</name>
</geneLocation>
<protein>
    <submittedName>
        <fullName evidence="3">PHB depolymerase family esterase</fullName>
    </submittedName>
</protein>
<dbReference type="Pfam" id="PF10503">
    <property type="entry name" value="Esterase_PHB"/>
    <property type="match status" value="1"/>
</dbReference>
<dbReference type="InterPro" id="IPR010126">
    <property type="entry name" value="Esterase_phb"/>
</dbReference>
<dbReference type="EMBL" id="CP054841">
    <property type="protein sequence ID" value="QKV55677.1"/>
    <property type="molecule type" value="Genomic_DNA"/>
</dbReference>
<reference evidence="3 4" key="1">
    <citation type="submission" date="2020-06" db="EMBL/GenBank/DDBJ databases">
        <title>Acidovorax antarctica sp. nov., isolated from Corinth ice sheet soil, Antarctic Fields Peninsula.</title>
        <authorList>
            <person name="Xu Q."/>
            <person name="Peng F."/>
        </authorList>
    </citation>
    <scope>NUCLEOTIDE SEQUENCE [LARGE SCALE GENOMIC DNA]</scope>
    <source>
        <strain evidence="3 4">16-35-5</strain>
        <plasmid evidence="3 4">unnamed1</plasmid>
    </source>
</reference>
<dbReference type="PANTHER" id="PTHR43037:SF1">
    <property type="entry name" value="BLL1128 PROTEIN"/>
    <property type="match status" value="1"/>
</dbReference>